<evidence type="ECO:0000256" key="1">
    <source>
        <dbReference type="ARBA" id="ARBA00022988"/>
    </source>
</evidence>
<comment type="subunit">
    <text evidence="3">UreD, UreF and UreG form a complex that acts as a GTP-hydrolysis-dependent molecular chaperone, activating the urease apoprotein by helping to assemble the nickel containing metallocenter of UreC. The UreE protein probably delivers the nickel.</text>
</comment>
<keyword evidence="2 3" id="KW-0143">Chaperone</keyword>
<evidence type="ECO:0000313" key="5">
    <source>
        <dbReference type="Proteomes" id="UP001143362"/>
    </source>
</evidence>
<dbReference type="HAMAP" id="MF_01385">
    <property type="entry name" value="UreF"/>
    <property type="match status" value="1"/>
</dbReference>
<sequence>MAITTTDSALLRLLQLSSVALPVGGYAFSQGLENAVEQGWLQDREATHDWLLDQLNYSLARVDLPLLLRLQRAQEERDISAVQYWNDYLLACRETAELRLTDTAMGEALVRLLNQLELPQPPLQTPVFAAGFAIACDAWSISPRAACHGYAWAWLENQVAAATKLVPLGQSAAQILLGQLSEQLPAAVDAAMVLEDRDIGASLPGLALASVWHETQYSRLFRS</sequence>
<proteinExistence type="inferred from homology"/>
<protein>
    <recommendedName>
        <fullName evidence="3">Urease accessory protein UreF</fullName>
    </recommendedName>
</protein>
<comment type="subcellular location">
    <subcellularLocation>
        <location evidence="3">Cytoplasm</location>
    </subcellularLocation>
</comment>
<dbReference type="RefSeq" id="WP_279246295.1">
    <property type="nucleotide sequence ID" value="NZ_SHNN01000003.1"/>
</dbReference>
<dbReference type="PANTHER" id="PTHR33620:SF1">
    <property type="entry name" value="UREASE ACCESSORY PROTEIN F"/>
    <property type="match status" value="1"/>
</dbReference>
<dbReference type="Pfam" id="PF01730">
    <property type="entry name" value="UreF"/>
    <property type="match status" value="1"/>
</dbReference>
<evidence type="ECO:0000256" key="2">
    <source>
        <dbReference type="ARBA" id="ARBA00023186"/>
    </source>
</evidence>
<reference evidence="4" key="1">
    <citation type="submission" date="2019-02" db="EMBL/GenBank/DDBJ databases">
        <authorList>
            <person name="Li S.-H."/>
        </authorList>
    </citation>
    <scope>NUCLEOTIDE SEQUENCE</scope>
    <source>
        <strain evidence="4">IMCC14734</strain>
    </source>
</reference>
<dbReference type="Gene3D" id="1.10.4190.10">
    <property type="entry name" value="Urease accessory protein UreF"/>
    <property type="match status" value="1"/>
</dbReference>
<dbReference type="PANTHER" id="PTHR33620">
    <property type="entry name" value="UREASE ACCESSORY PROTEIN F"/>
    <property type="match status" value="1"/>
</dbReference>
<comment type="similarity">
    <text evidence="3">Belongs to the UreF family.</text>
</comment>
<comment type="caution">
    <text evidence="4">The sequence shown here is derived from an EMBL/GenBank/DDBJ whole genome shotgun (WGS) entry which is preliminary data.</text>
</comment>
<evidence type="ECO:0000313" key="4">
    <source>
        <dbReference type="EMBL" id="MCX2982270.1"/>
    </source>
</evidence>
<accession>A0ABT3TIW5</accession>
<dbReference type="InterPro" id="IPR002639">
    <property type="entry name" value="UreF"/>
</dbReference>
<dbReference type="PIRSF" id="PIRSF009467">
    <property type="entry name" value="Ureas_acces_UreF"/>
    <property type="match status" value="1"/>
</dbReference>
<keyword evidence="3" id="KW-0963">Cytoplasm</keyword>
<organism evidence="4 5">
    <name type="scientific">Candidatus Litorirhabdus singularis</name>
    <dbReference type="NCBI Taxonomy" id="2518993"/>
    <lineage>
        <taxon>Bacteria</taxon>
        <taxon>Pseudomonadati</taxon>
        <taxon>Pseudomonadota</taxon>
        <taxon>Gammaproteobacteria</taxon>
        <taxon>Cellvibrionales</taxon>
        <taxon>Halieaceae</taxon>
        <taxon>Candidatus Litorirhabdus</taxon>
    </lineage>
</organism>
<gene>
    <name evidence="3" type="primary">ureF</name>
    <name evidence="4" type="ORF">EYC98_15515</name>
</gene>
<dbReference type="InterPro" id="IPR038277">
    <property type="entry name" value="UreF_sf"/>
</dbReference>
<name>A0ABT3TIW5_9GAMM</name>
<dbReference type="Proteomes" id="UP001143362">
    <property type="component" value="Unassembled WGS sequence"/>
</dbReference>
<evidence type="ECO:0000256" key="3">
    <source>
        <dbReference type="HAMAP-Rule" id="MF_01385"/>
    </source>
</evidence>
<dbReference type="EMBL" id="SHNN01000003">
    <property type="protein sequence ID" value="MCX2982270.1"/>
    <property type="molecule type" value="Genomic_DNA"/>
</dbReference>
<comment type="function">
    <text evidence="3">Required for maturation of urease via the functional incorporation of the urease nickel metallocenter.</text>
</comment>
<keyword evidence="1 3" id="KW-0996">Nickel insertion</keyword>
<keyword evidence="5" id="KW-1185">Reference proteome</keyword>